<evidence type="ECO:0000313" key="12">
    <source>
        <dbReference type="Proteomes" id="UP001293718"/>
    </source>
</evidence>
<dbReference type="PANTHER" id="PTHR43047">
    <property type="entry name" value="TWO-COMPONENT HISTIDINE PROTEIN KINASE"/>
    <property type="match status" value="1"/>
</dbReference>
<dbReference type="InterPro" id="IPR036097">
    <property type="entry name" value="HisK_dim/P_sf"/>
</dbReference>
<proteinExistence type="predicted"/>
<evidence type="ECO:0000256" key="3">
    <source>
        <dbReference type="ARBA" id="ARBA00022553"/>
    </source>
</evidence>
<feature type="modified residue" description="4-aspartylphosphate" evidence="6">
    <location>
        <position position="888"/>
    </location>
</feature>
<comment type="caution">
    <text evidence="11">The sequence shown here is derived from an EMBL/GenBank/DDBJ whole genome shotgun (WGS) entry which is preliminary data.</text>
</comment>
<evidence type="ECO:0000256" key="1">
    <source>
        <dbReference type="ARBA" id="ARBA00000085"/>
    </source>
</evidence>
<evidence type="ECO:0000256" key="4">
    <source>
        <dbReference type="ARBA" id="ARBA00022679"/>
    </source>
</evidence>
<dbReference type="Pfam" id="PF00512">
    <property type="entry name" value="HisKA"/>
    <property type="match status" value="1"/>
</dbReference>
<evidence type="ECO:0000313" key="11">
    <source>
        <dbReference type="EMBL" id="MDZ5456957.1"/>
    </source>
</evidence>
<dbReference type="SUPFAM" id="SSF55874">
    <property type="entry name" value="ATPase domain of HSP90 chaperone/DNA topoisomerase II/histidine kinase"/>
    <property type="match status" value="1"/>
</dbReference>
<dbReference type="InterPro" id="IPR001789">
    <property type="entry name" value="Sig_transdc_resp-reg_receiver"/>
</dbReference>
<dbReference type="InterPro" id="IPR000014">
    <property type="entry name" value="PAS"/>
</dbReference>
<dbReference type="InterPro" id="IPR003661">
    <property type="entry name" value="HisK_dim/P_dom"/>
</dbReference>
<name>A0ABU5ICW0_9BURK</name>
<keyword evidence="12" id="KW-1185">Reference proteome</keyword>
<dbReference type="Gene3D" id="1.10.287.130">
    <property type="match status" value="1"/>
</dbReference>
<feature type="domain" description="Histidine kinase" evidence="7">
    <location>
        <begin position="553"/>
        <end position="784"/>
    </location>
</feature>
<dbReference type="PROSITE" id="PS50112">
    <property type="entry name" value="PAS"/>
    <property type="match status" value="1"/>
</dbReference>
<dbReference type="PROSITE" id="PS50110">
    <property type="entry name" value="RESPONSE_REGULATORY"/>
    <property type="match status" value="2"/>
</dbReference>
<evidence type="ECO:0000259" key="9">
    <source>
        <dbReference type="PROSITE" id="PS50112"/>
    </source>
</evidence>
<dbReference type="InterPro" id="IPR003594">
    <property type="entry name" value="HATPase_dom"/>
</dbReference>
<dbReference type="InterPro" id="IPR011006">
    <property type="entry name" value="CheY-like_superfamily"/>
</dbReference>
<dbReference type="InterPro" id="IPR004358">
    <property type="entry name" value="Sig_transdc_His_kin-like_C"/>
</dbReference>
<keyword evidence="4" id="KW-0808">Transferase</keyword>
<feature type="domain" description="Response regulatory" evidence="8">
    <location>
        <begin position="14"/>
        <end position="139"/>
    </location>
</feature>
<dbReference type="EC" id="2.7.13.3" evidence="2"/>
<dbReference type="Pfam" id="PF00072">
    <property type="entry name" value="Response_reg"/>
    <property type="match status" value="1"/>
</dbReference>
<dbReference type="SMART" id="SM00448">
    <property type="entry name" value="REC"/>
    <property type="match status" value="2"/>
</dbReference>
<feature type="domain" description="PAC" evidence="10">
    <location>
        <begin position="237"/>
        <end position="289"/>
    </location>
</feature>
<sequence>MASSVSATREQAWRVLVAGADAAAREAVAAQLAGGWEAGFDCSEVADVAAALRMLDGGSGEHAAIDCALLLEPLSGMDMPTALRLLAGGDGLARVCAVVLCAGECGAQAERELLRAGAQDCLSRAAGPAALSRSVGRALERWRLLRAAALERERMAAQAAEREAHLRLALEASATGLWTWDVDTDAVSWSDECFRIHGLAPGGFEHTGAGFFQLVHPEDRERVRRTVREAIAARALYECEFRILRPGGEVAWVGNRGRGLLDAQGRLLRVLGTLTDISRRKHAEAAQARSAAFAHSVVESSADCIKGLSADGRLLWMNDHGRGLMEVPLGAELQGRDWLAFWEPGGARAEAEAALAAARGGGVGRFRAMCPTLAGTPRWWDVVVTPIPGPEGPVEQLLCVSRDVTEARAVEATLRERELELQTLADNSPDILTRFDRALRHVFVNVAVERATGRPRDDFLGRTNRELGMPARDCEVWDAVLQAVFDMGQPGELDFSFDGPQGLRHYSARFVPEPGADGEVEFVLGVTRDVTGHRQAEQALKEADRQKDEFLATLAHELRNPLAPIRNGLEILRRDPALQEGAGAQARDMMARQLAHLVRLVDDLLDVSRISRGKMDLRRERVCVQAVLEHALEASRPLVEAGGHALVLELCDEPLWLDGDLTRLAQVVSNLLNNAAKYTAAGGRIALRLVVEPAGGAAHAAPDTPAEVVLSVRDNGSGIAADMLPRVFDLFAQADGTRHRAQGGLGIGLSLARRLLEMHGGCISAESPGLGQGSTFTLRLPLASRGAAMVGSSLESTLESNLESTVEAAAEALVKARQPGEGAEGASALADGLQSLGRRVLVVDDNVDAADSLAMMLELMGHEARAVHDGAAALQAAPLWRPDIVLLDIGLPGLNGYEVARRLRADPALAGTLLVALTGWGSEGDKRRSAEAGFDAHLTKPVALDDVEAVLARYPAPALAAGGGTSLGVLAAR</sequence>
<evidence type="ECO:0000259" key="10">
    <source>
        <dbReference type="PROSITE" id="PS50113"/>
    </source>
</evidence>
<reference evidence="11 12" key="1">
    <citation type="submission" date="2023-11" db="EMBL/GenBank/DDBJ databases">
        <title>Draft genome of Azohydromonas lata strain H1 (DSM1123), a polyhydroxyalkanoate producer.</title>
        <authorList>
            <person name="Traversa D."/>
            <person name="D'Addabbo P."/>
            <person name="Pazzani C."/>
            <person name="Manzari C."/>
            <person name="Chiara M."/>
            <person name="Scrascia M."/>
        </authorList>
    </citation>
    <scope>NUCLEOTIDE SEQUENCE [LARGE SCALE GENOMIC DNA]</scope>
    <source>
        <strain evidence="11 12">H1</strain>
    </source>
</reference>
<dbReference type="Proteomes" id="UP001293718">
    <property type="component" value="Unassembled WGS sequence"/>
</dbReference>
<dbReference type="Gene3D" id="2.10.70.100">
    <property type="match status" value="1"/>
</dbReference>
<dbReference type="Gene3D" id="3.30.565.10">
    <property type="entry name" value="Histidine kinase-like ATPase, C-terminal domain"/>
    <property type="match status" value="1"/>
</dbReference>
<dbReference type="PRINTS" id="PR00344">
    <property type="entry name" value="BCTRLSENSOR"/>
</dbReference>
<dbReference type="InterPro" id="IPR001610">
    <property type="entry name" value="PAC"/>
</dbReference>
<feature type="domain" description="PAC" evidence="10">
    <location>
        <begin position="362"/>
        <end position="416"/>
    </location>
</feature>
<evidence type="ECO:0000256" key="5">
    <source>
        <dbReference type="ARBA" id="ARBA00022777"/>
    </source>
</evidence>
<dbReference type="InterPro" id="IPR005467">
    <property type="entry name" value="His_kinase_dom"/>
</dbReference>
<organism evidence="11 12">
    <name type="scientific">Azohydromonas lata</name>
    <dbReference type="NCBI Taxonomy" id="45677"/>
    <lineage>
        <taxon>Bacteria</taxon>
        <taxon>Pseudomonadati</taxon>
        <taxon>Pseudomonadota</taxon>
        <taxon>Betaproteobacteria</taxon>
        <taxon>Burkholderiales</taxon>
        <taxon>Sphaerotilaceae</taxon>
        <taxon>Azohydromonas</taxon>
    </lineage>
</organism>
<accession>A0ABU5ICW0</accession>
<dbReference type="SUPFAM" id="SSF55785">
    <property type="entry name" value="PYP-like sensor domain (PAS domain)"/>
    <property type="match status" value="3"/>
</dbReference>
<dbReference type="InterPro" id="IPR000700">
    <property type="entry name" value="PAS-assoc_C"/>
</dbReference>
<dbReference type="RefSeq" id="WP_322465388.1">
    <property type="nucleotide sequence ID" value="NZ_JAXOJX010000013.1"/>
</dbReference>
<dbReference type="PANTHER" id="PTHR43047:SF72">
    <property type="entry name" value="OSMOSENSING HISTIDINE PROTEIN KINASE SLN1"/>
    <property type="match status" value="1"/>
</dbReference>
<dbReference type="PROSITE" id="PS50109">
    <property type="entry name" value="HIS_KIN"/>
    <property type="match status" value="1"/>
</dbReference>
<feature type="domain" description="PAS" evidence="9">
    <location>
        <begin position="162"/>
        <end position="234"/>
    </location>
</feature>
<dbReference type="SMART" id="SM00387">
    <property type="entry name" value="HATPase_c"/>
    <property type="match status" value="1"/>
</dbReference>
<dbReference type="CDD" id="cd00130">
    <property type="entry name" value="PAS"/>
    <property type="match status" value="3"/>
</dbReference>
<dbReference type="SMART" id="SM00388">
    <property type="entry name" value="HisKA"/>
    <property type="match status" value="1"/>
</dbReference>
<comment type="catalytic activity">
    <reaction evidence="1">
        <text>ATP + protein L-histidine = ADP + protein N-phospho-L-histidine.</text>
        <dbReference type="EC" id="2.7.13.3"/>
    </reaction>
</comment>
<evidence type="ECO:0000256" key="6">
    <source>
        <dbReference type="PROSITE-ProRule" id="PRU00169"/>
    </source>
</evidence>
<dbReference type="Pfam" id="PF02518">
    <property type="entry name" value="HATPase_c"/>
    <property type="match status" value="1"/>
</dbReference>
<evidence type="ECO:0000259" key="7">
    <source>
        <dbReference type="PROSITE" id="PS50109"/>
    </source>
</evidence>
<dbReference type="NCBIfam" id="TIGR00229">
    <property type="entry name" value="sensory_box"/>
    <property type="match status" value="2"/>
</dbReference>
<dbReference type="Gene3D" id="3.40.50.2300">
    <property type="match status" value="2"/>
</dbReference>
<feature type="domain" description="PAC" evidence="10">
    <location>
        <begin position="491"/>
        <end position="542"/>
    </location>
</feature>
<dbReference type="SUPFAM" id="SSF52172">
    <property type="entry name" value="CheY-like"/>
    <property type="match status" value="2"/>
</dbReference>
<gene>
    <name evidence="11" type="ORF">SM757_10295</name>
</gene>
<dbReference type="InterPro" id="IPR036890">
    <property type="entry name" value="HATPase_C_sf"/>
</dbReference>
<dbReference type="InterPro" id="IPR013655">
    <property type="entry name" value="PAS_fold_3"/>
</dbReference>
<evidence type="ECO:0000259" key="8">
    <source>
        <dbReference type="PROSITE" id="PS50110"/>
    </source>
</evidence>
<protein>
    <recommendedName>
        <fullName evidence="2">histidine kinase</fullName>
        <ecNumber evidence="2">2.7.13.3</ecNumber>
    </recommendedName>
</protein>
<dbReference type="Gene3D" id="3.30.450.20">
    <property type="entry name" value="PAS domain"/>
    <property type="match status" value="3"/>
</dbReference>
<dbReference type="PROSITE" id="PS50113">
    <property type="entry name" value="PAC"/>
    <property type="match status" value="3"/>
</dbReference>
<feature type="domain" description="Response regulatory" evidence="8">
    <location>
        <begin position="839"/>
        <end position="955"/>
    </location>
</feature>
<dbReference type="InterPro" id="IPR035965">
    <property type="entry name" value="PAS-like_dom_sf"/>
</dbReference>
<dbReference type="SMART" id="SM00091">
    <property type="entry name" value="PAS"/>
    <property type="match status" value="3"/>
</dbReference>
<dbReference type="Pfam" id="PF08448">
    <property type="entry name" value="PAS_4"/>
    <property type="match status" value="2"/>
</dbReference>
<dbReference type="InterPro" id="IPR013656">
    <property type="entry name" value="PAS_4"/>
</dbReference>
<dbReference type="SMART" id="SM00086">
    <property type="entry name" value="PAC"/>
    <property type="match status" value="3"/>
</dbReference>
<dbReference type="CDD" id="cd00082">
    <property type="entry name" value="HisKA"/>
    <property type="match status" value="1"/>
</dbReference>
<keyword evidence="5" id="KW-0418">Kinase</keyword>
<dbReference type="CDD" id="cd17580">
    <property type="entry name" value="REC_2_DhkD-like"/>
    <property type="match status" value="1"/>
</dbReference>
<dbReference type="Pfam" id="PF08447">
    <property type="entry name" value="PAS_3"/>
    <property type="match status" value="1"/>
</dbReference>
<keyword evidence="3 6" id="KW-0597">Phosphoprotein</keyword>
<evidence type="ECO:0000256" key="2">
    <source>
        <dbReference type="ARBA" id="ARBA00012438"/>
    </source>
</evidence>
<dbReference type="SUPFAM" id="SSF47384">
    <property type="entry name" value="Homodimeric domain of signal transducing histidine kinase"/>
    <property type="match status" value="1"/>
</dbReference>
<dbReference type="EMBL" id="JAXOJX010000013">
    <property type="protein sequence ID" value="MDZ5456957.1"/>
    <property type="molecule type" value="Genomic_DNA"/>
</dbReference>
<comment type="caution">
    <text evidence="6">Lacks conserved residue(s) required for the propagation of feature annotation.</text>
</comment>